<reference evidence="2 3" key="1">
    <citation type="journal article" date="2019" name="New Phytol.">
        <title>Comparative genomics reveals unique wood-decay strategies and fruiting body development in the Schizophyllaceae.</title>
        <authorList>
            <person name="Almasi E."/>
            <person name="Sahu N."/>
            <person name="Krizsan K."/>
            <person name="Balint B."/>
            <person name="Kovacs G.M."/>
            <person name="Kiss B."/>
            <person name="Cseklye J."/>
            <person name="Drula E."/>
            <person name="Henrissat B."/>
            <person name="Nagy I."/>
            <person name="Chovatia M."/>
            <person name="Adam C."/>
            <person name="LaButti K."/>
            <person name="Lipzen A."/>
            <person name="Riley R."/>
            <person name="Grigoriev I.V."/>
            <person name="Nagy L.G."/>
        </authorList>
    </citation>
    <scope>NUCLEOTIDE SEQUENCE [LARGE SCALE GENOMIC DNA]</scope>
    <source>
        <strain evidence="2 3">NL-1724</strain>
    </source>
</reference>
<organism evidence="2 3">
    <name type="scientific">Schizophyllum amplum</name>
    <dbReference type="NCBI Taxonomy" id="97359"/>
    <lineage>
        <taxon>Eukaryota</taxon>
        <taxon>Fungi</taxon>
        <taxon>Dikarya</taxon>
        <taxon>Basidiomycota</taxon>
        <taxon>Agaricomycotina</taxon>
        <taxon>Agaricomycetes</taxon>
        <taxon>Agaricomycetidae</taxon>
        <taxon>Agaricales</taxon>
        <taxon>Schizophyllaceae</taxon>
        <taxon>Schizophyllum</taxon>
    </lineage>
</organism>
<proteinExistence type="predicted"/>
<dbReference type="AlphaFoldDB" id="A0A550CB30"/>
<evidence type="ECO:0000313" key="3">
    <source>
        <dbReference type="Proteomes" id="UP000320762"/>
    </source>
</evidence>
<dbReference type="InterPro" id="IPR046496">
    <property type="entry name" value="DUF6589"/>
</dbReference>
<feature type="non-terminal residue" evidence="2">
    <location>
        <position position="861"/>
    </location>
</feature>
<evidence type="ECO:0000313" key="2">
    <source>
        <dbReference type="EMBL" id="TRM62009.1"/>
    </source>
</evidence>
<dbReference type="Pfam" id="PF20231">
    <property type="entry name" value="DUF6589"/>
    <property type="match status" value="1"/>
</dbReference>
<comment type="caution">
    <text evidence="2">The sequence shown here is derived from an EMBL/GenBank/DDBJ whole genome shotgun (WGS) entry which is preliminary data.</text>
</comment>
<feature type="non-terminal residue" evidence="2">
    <location>
        <position position="1"/>
    </location>
</feature>
<name>A0A550CB30_9AGAR</name>
<protein>
    <recommendedName>
        <fullName evidence="1">DUF6589 domain-containing protein</fullName>
    </recommendedName>
</protein>
<dbReference type="Proteomes" id="UP000320762">
    <property type="component" value="Unassembled WGS sequence"/>
</dbReference>
<dbReference type="STRING" id="97359.A0A550CB30"/>
<feature type="domain" description="DUF6589" evidence="1">
    <location>
        <begin position="290"/>
        <end position="770"/>
    </location>
</feature>
<keyword evidence="3" id="KW-1185">Reference proteome</keyword>
<dbReference type="OrthoDB" id="3256296at2759"/>
<gene>
    <name evidence="2" type="ORF">BD626DRAFT_362119</name>
</gene>
<sequence length="861" mass="97736">EPPRKRLKRSRQDKLDLLFWMLKKELGWTFGEMLCNALNDPEPGDKRSETQSKMLTGWFKSEQEYPISRFLQLSLKHPFGRNPQPDLMFCVDRPYTGISGVREGLSSFSAQLIEERLLREAEEVIKPSSGLHISIGTKGKQKTQPLRKRRNIDNVACHAISMINFSRSSRANLLPLATGILHFASLVPIEICRYHCRIGLTPHYTTLIRAMERLARDSASKALSYGPDPGVLAVLRFDNVHSYLMQRDMRIGREHRLITGLYGAAYLAEWYVNIDAFRLEDKRAAIDEGKRRTVTTRKLYNLIDHDHIATVLTLEFLRALTQHIPELRHLAPAVSDLYKTKAAKIPLEPRRTTVRPLGSASKNEMYYTELRDFLLDMFEQTGQNSEKFKPLLQPVGGDGLTYEKLLDLQSMLQFEGNAFDSMERVLPMLEGFHKDLTELCNIFQTFYGTSLTTDYSTLGHSATKLGRRRPADLKKIDYYSGLQLVFLTLDCRLLDCWRLYFNEDDIFEYFKERALEKEIPSIDELHDIAKQLYHSYMSPSFSSAVMSGRGLDGGVIPVSLEPWSGEVHDDSSKDFDAINHGKTAVHTGPKKTKPRASATAQKVDALDAGSSDDPATVFLGDRALETSRLFMRSAALLRESTVAAAEGDPGRVYEITKCHLFHFAGSTHSKYTDYLLQTIISREYESSDALKLASLQISLVNLTGKPGGFAHGDLMQEHFNRLLDKVVQRKGALYGDRFIRDVWARNVHHVARLKSEWISGLGLDLRSASHHDPSVLAEIQTLLKTYKDHELHVFKPGRTFSDENRDLFQKGFDALEAGKLAKHITRSYLRHGVARRLERNEALTSVPESVNVEGTENREDA</sequence>
<evidence type="ECO:0000259" key="1">
    <source>
        <dbReference type="Pfam" id="PF20231"/>
    </source>
</evidence>
<accession>A0A550CB30</accession>
<dbReference type="EMBL" id="VDMD01000014">
    <property type="protein sequence ID" value="TRM62009.1"/>
    <property type="molecule type" value="Genomic_DNA"/>
</dbReference>